<dbReference type="InterPro" id="IPR036388">
    <property type="entry name" value="WH-like_DNA-bd_sf"/>
</dbReference>
<accession>A0ABS9KT64</accession>
<gene>
    <name evidence="5" type="ORF">LZZ85_14555</name>
</gene>
<dbReference type="PANTHER" id="PTHR42756">
    <property type="entry name" value="TRANSCRIPTIONAL REGULATOR, MARR"/>
    <property type="match status" value="1"/>
</dbReference>
<dbReference type="InterPro" id="IPR000835">
    <property type="entry name" value="HTH_MarR-typ"/>
</dbReference>
<organism evidence="5 6">
    <name type="scientific">Terrimonas ginsenosidimutans</name>
    <dbReference type="NCBI Taxonomy" id="2908004"/>
    <lineage>
        <taxon>Bacteria</taxon>
        <taxon>Pseudomonadati</taxon>
        <taxon>Bacteroidota</taxon>
        <taxon>Chitinophagia</taxon>
        <taxon>Chitinophagales</taxon>
        <taxon>Chitinophagaceae</taxon>
        <taxon>Terrimonas</taxon>
    </lineage>
</organism>
<keyword evidence="3" id="KW-0804">Transcription</keyword>
<dbReference type="RefSeq" id="WP_237873373.1">
    <property type="nucleotide sequence ID" value="NZ_JAKLTR010000009.1"/>
</dbReference>
<dbReference type="InterPro" id="IPR011991">
    <property type="entry name" value="ArsR-like_HTH"/>
</dbReference>
<sequence>MADRNLDDNIVYLISSFSHHFTRALAAAFQRSALPITPEQFAILMLLAQEDGINQQEISRRLERDKTTVTRMLTNLIEQGLVRTRKDAVDGRARIVHLTVTGRKLQEDAVSISASLYIQALEGVSGREIDQAISFLQRLNATLRQIR</sequence>
<evidence type="ECO:0000259" key="4">
    <source>
        <dbReference type="PROSITE" id="PS50995"/>
    </source>
</evidence>
<dbReference type="PRINTS" id="PR00598">
    <property type="entry name" value="HTHMARR"/>
</dbReference>
<keyword evidence="2" id="KW-0238">DNA-binding</keyword>
<dbReference type="CDD" id="cd00090">
    <property type="entry name" value="HTH_ARSR"/>
    <property type="match status" value="1"/>
</dbReference>
<dbReference type="Gene3D" id="1.10.10.10">
    <property type="entry name" value="Winged helix-like DNA-binding domain superfamily/Winged helix DNA-binding domain"/>
    <property type="match status" value="1"/>
</dbReference>
<dbReference type="Pfam" id="PF01047">
    <property type="entry name" value="MarR"/>
    <property type="match status" value="1"/>
</dbReference>
<dbReference type="SUPFAM" id="SSF46785">
    <property type="entry name" value="Winged helix' DNA-binding domain"/>
    <property type="match status" value="1"/>
</dbReference>
<feature type="domain" description="HTH marR-type" evidence="4">
    <location>
        <begin position="1"/>
        <end position="141"/>
    </location>
</feature>
<keyword evidence="1" id="KW-0805">Transcription regulation</keyword>
<dbReference type="PANTHER" id="PTHR42756:SF1">
    <property type="entry name" value="TRANSCRIPTIONAL REPRESSOR OF EMRAB OPERON"/>
    <property type="match status" value="1"/>
</dbReference>
<evidence type="ECO:0000313" key="6">
    <source>
        <dbReference type="Proteomes" id="UP001165367"/>
    </source>
</evidence>
<evidence type="ECO:0000256" key="3">
    <source>
        <dbReference type="ARBA" id="ARBA00023163"/>
    </source>
</evidence>
<dbReference type="InterPro" id="IPR023187">
    <property type="entry name" value="Tscrpt_reg_MarR-type_CS"/>
</dbReference>
<evidence type="ECO:0000313" key="5">
    <source>
        <dbReference type="EMBL" id="MCG2615518.1"/>
    </source>
</evidence>
<dbReference type="Proteomes" id="UP001165367">
    <property type="component" value="Unassembled WGS sequence"/>
</dbReference>
<reference evidence="5" key="1">
    <citation type="submission" date="2022-01" db="EMBL/GenBank/DDBJ databases">
        <authorList>
            <person name="Jo J.-H."/>
            <person name="Im W.-T."/>
        </authorList>
    </citation>
    <scope>NUCLEOTIDE SEQUENCE</scope>
    <source>
        <strain evidence="5">NA20</strain>
    </source>
</reference>
<evidence type="ECO:0000256" key="1">
    <source>
        <dbReference type="ARBA" id="ARBA00023015"/>
    </source>
</evidence>
<dbReference type="PROSITE" id="PS01117">
    <property type="entry name" value="HTH_MARR_1"/>
    <property type="match status" value="1"/>
</dbReference>
<protein>
    <submittedName>
        <fullName evidence="5">MarR family transcriptional regulator</fullName>
    </submittedName>
</protein>
<proteinExistence type="predicted"/>
<comment type="caution">
    <text evidence="5">The sequence shown here is derived from an EMBL/GenBank/DDBJ whole genome shotgun (WGS) entry which is preliminary data.</text>
</comment>
<evidence type="ECO:0000256" key="2">
    <source>
        <dbReference type="ARBA" id="ARBA00023125"/>
    </source>
</evidence>
<dbReference type="PROSITE" id="PS50995">
    <property type="entry name" value="HTH_MARR_2"/>
    <property type="match status" value="1"/>
</dbReference>
<keyword evidence="6" id="KW-1185">Reference proteome</keyword>
<dbReference type="SMART" id="SM00347">
    <property type="entry name" value="HTH_MARR"/>
    <property type="match status" value="1"/>
</dbReference>
<dbReference type="InterPro" id="IPR036390">
    <property type="entry name" value="WH_DNA-bd_sf"/>
</dbReference>
<dbReference type="EMBL" id="JAKLTR010000009">
    <property type="protein sequence ID" value="MCG2615518.1"/>
    <property type="molecule type" value="Genomic_DNA"/>
</dbReference>
<name>A0ABS9KT64_9BACT</name>